<dbReference type="Gene3D" id="2.40.70.10">
    <property type="entry name" value="Acid Proteases"/>
    <property type="match status" value="2"/>
</dbReference>
<dbReference type="Proteomes" id="UP000813824">
    <property type="component" value="Unassembled WGS sequence"/>
</dbReference>
<keyword evidence="5" id="KW-0732">Signal</keyword>
<gene>
    <name evidence="7" type="ORF">BXZ70DRAFT_216654</name>
</gene>
<comment type="caution">
    <text evidence="7">The sequence shown here is derived from an EMBL/GenBank/DDBJ whole genome shotgun (WGS) entry which is preliminary data.</text>
</comment>
<evidence type="ECO:0000256" key="1">
    <source>
        <dbReference type="ARBA" id="ARBA00007447"/>
    </source>
</evidence>
<dbReference type="CDD" id="cd05471">
    <property type="entry name" value="pepsin_like"/>
    <property type="match status" value="1"/>
</dbReference>
<evidence type="ECO:0000259" key="6">
    <source>
        <dbReference type="PROSITE" id="PS51767"/>
    </source>
</evidence>
<evidence type="ECO:0000256" key="3">
    <source>
        <dbReference type="PIRSR" id="PIRSR601461-1"/>
    </source>
</evidence>
<dbReference type="InterPro" id="IPR021109">
    <property type="entry name" value="Peptidase_aspartic_dom_sf"/>
</dbReference>
<organism evidence="7 8">
    <name type="scientific">Cristinia sonorae</name>
    <dbReference type="NCBI Taxonomy" id="1940300"/>
    <lineage>
        <taxon>Eukaryota</taxon>
        <taxon>Fungi</taxon>
        <taxon>Dikarya</taxon>
        <taxon>Basidiomycota</taxon>
        <taxon>Agaricomycotina</taxon>
        <taxon>Agaricomycetes</taxon>
        <taxon>Agaricomycetidae</taxon>
        <taxon>Agaricales</taxon>
        <taxon>Pleurotineae</taxon>
        <taxon>Stephanosporaceae</taxon>
        <taxon>Cristinia</taxon>
    </lineage>
</organism>
<keyword evidence="4" id="KW-0378">Hydrolase</keyword>
<dbReference type="PROSITE" id="PS51767">
    <property type="entry name" value="PEPTIDASE_A1"/>
    <property type="match status" value="1"/>
</dbReference>
<dbReference type="SUPFAM" id="SSF50630">
    <property type="entry name" value="Acid proteases"/>
    <property type="match status" value="1"/>
</dbReference>
<keyword evidence="4 7" id="KW-0645">Protease</keyword>
<dbReference type="PRINTS" id="PR00792">
    <property type="entry name" value="PEPSIN"/>
</dbReference>
<name>A0A8K0UN87_9AGAR</name>
<feature type="active site" evidence="3">
    <location>
        <position position="103"/>
    </location>
</feature>
<dbReference type="OrthoDB" id="660550at2759"/>
<dbReference type="PANTHER" id="PTHR47966">
    <property type="entry name" value="BETA-SITE APP-CLEAVING ENZYME, ISOFORM A-RELATED"/>
    <property type="match status" value="1"/>
</dbReference>
<dbReference type="InterPro" id="IPR033121">
    <property type="entry name" value="PEPTIDASE_A1"/>
</dbReference>
<dbReference type="AlphaFoldDB" id="A0A8K0UN87"/>
<feature type="domain" description="Peptidase A1" evidence="6">
    <location>
        <begin position="85"/>
        <end position="402"/>
    </location>
</feature>
<comment type="similarity">
    <text evidence="1 4">Belongs to the peptidase A1 family.</text>
</comment>
<dbReference type="Pfam" id="PF00026">
    <property type="entry name" value="Asp"/>
    <property type="match status" value="1"/>
</dbReference>
<dbReference type="InterPro" id="IPR001969">
    <property type="entry name" value="Aspartic_peptidase_AS"/>
</dbReference>
<dbReference type="PROSITE" id="PS00141">
    <property type="entry name" value="ASP_PROTEASE"/>
    <property type="match status" value="2"/>
</dbReference>
<feature type="signal peptide" evidence="5">
    <location>
        <begin position="1"/>
        <end position="19"/>
    </location>
</feature>
<dbReference type="PANTHER" id="PTHR47966:SF51">
    <property type="entry name" value="BETA-SITE APP-CLEAVING ENZYME, ISOFORM A-RELATED"/>
    <property type="match status" value="1"/>
</dbReference>
<dbReference type="GO" id="GO:0006508">
    <property type="term" value="P:proteolysis"/>
    <property type="evidence" value="ECO:0007669"/>
    <property type="project" value="UniProtKB-KW"/>
</dbReference>
<keyword evidence="2 4" id="KW-0064">Aspartyl protease</keyword>
<dbReference type="InterPro" id="IPR001461">
    <property type="entry name" value="Aspartic_peptidase_A1"/>
</dbReference>
<feature type="chain" id="PRO_5035430552" evidence="5">
    <location>
        <begin position="20"/>
        <end position="412"/>
    </location>
</feature>
<evidence type="ECO:0000313" key="7">
    <source>
        <dbReference type="EMBL" id="KAH8099771.1"/>
    </source>
</evidence>
<protein>
    <submittedName>
        <fullName evidence="7">Acid protease</fullName>
    </submittedName>
</protein>
<accession>A0A8K0UN87</accession>
<dbReference type="EMBL" id="JAEVFJ010000018">
    <property type="protein sequence ID" value="KAH8099771.1"/>
    <property type="molecule type" value="Genomic_DNA"/>
</dbReference>
<proteinExistence type="inferred from homology"/>
<evidence type="ECO:0000256" key="5">
    <source>
        <dbReference type="SAM" id="SignalP"/>
    </source>
</evidence>
<dbReference type="GO" id="GO:0004190">
    <property type="term" value="F:aspartic-type endopeptidase activity"/>
    <property type="evidence" value="ECO:0007669"/>
    <property type="project" value="UniProtKB-KW"/>
</dbReference>
<evidence type="ECO:0000256" key="2">
    <source>
        <dbReference type="ARBA" id="ARBA00022750"/>
    </source>
</evidence>
<reference evidence="7" key="1">
    <citation type="journal article" date="2021" name="New Phytol.">
        <title>Evolutionary innovations through gain and loss of genes in the ectomycorrhizal Boletales.</title>
        <authorList>
            <person name="Wu G."/>
            <person name="Miyauchi S."/>
            <person name="Morin E."/>
            <person name="Kuo A."/>
            <person name="Drula E."/>
            <person name="Varga T."/>
            <person name="Kohler A."/>
            <person name="Feng B."/>
            <person name="Cao Y."/>
            <person name="Lipzen A."/>
            <person name="Daum C."/>
            <person name="Hundley H."/>
            <person name="Pangilinan J."/>
            <person name="Johnson J."/>
            <person name="Barry K."/>
            <person name="LaButti K."/>
            <person name="Ng V."/>
            <person name="Ahrendt S."/>
            <person name="Min B."/>
            <person name="Choi I.G."/>
            <person name="Park H."/>
            <person name="Plett J.M."/>
            <person name="Magnuson J."/>
            <person name="Spatafora J.W."/>
            <person name="Nagy L.G."/>
            <person name="Henrissat B."/>
            <person name="Grigoriev I.V."/>
            <person name="Yang Z.L."/>
            <person name="Xu J."/>
            <person name="Martin F.M."/>
        </authorList>
    </citation>
    <scope>NUCLEOTIDE SEQUENCE</scope>
    <source>
        <strain evidence="7">KKN 215</strain>
    </source>
</reference>
<evidence type="ECO:0000256" key="4">
    <source>
        <dbReference type="RuleBase" id="RU000454"/>
    </source>
</evidence>
<feature type="active site" evidence="3">
    <location>
        <position position="284"/>
    </location>
</feature>
<sequence>MFSASSLVVTLTLALAVAANPLFGRDQPRVTLPIAKRVNATGTVNLLQRDQARAKGLKRLGAARTGGFVSDAVISIPATNQLVEYTVNVGVGSPATTYELLIDTGSSNTWVGANKAFVKTSTSVQTKDRVSVTYGSGDFSGNEFTDTVSLGNGLTIKSQSIGVATRADGFDDVDGILGIGPVDLTTGTLNPDTRTAIPTVTDNLFSQGIISSNLVSVSFEPTNSESITNGELTFGGTDSSKFTGSITFAPITRTSPASEFWGIDQTIRFGASTSILSSTAGIVDTGTTLTLIASDALARYQRATGAVFDNNTGLLRLTTAQFNSLQSLFFTIAGTSFELTANAQIWPRNLNTAIGGNANSVYLIVGDLGSNSGEGLDFINGMTFLERFYSVFDTTNRRVGLATTSFTHATTN</sequence>
<evidence type="ECO:0000313" key="8">
    <source>
        <dbReference type="Proteomes" id="UP000813824"/>
    </source>
</evidence>
<dbReference type="InterPro" id="IPR034164">
    <property type="entry name" value="Pepsin-like_dom"/>
</dbReference>
<keyword evidence="8" id="KW-1185">Reference proteome</keyword>